<reference evidence="13 14" key="1">
    <citation type="submission" date="2017-10" db="EMBL/GenBank/DDBJ databases">
        <title>Novel microbial diversity and functional potential in the marine mammal oral microbiome.</title>
        <authorList>
            <person name="Dudek N.K."/>
            <person name="Sun C.L."/>
            <person name="Burstein D."/>
            <person name="Kantor R.S."/>
            <person name="Aliaga Goltsman D.S."/>
            <person name="Bik E.M."/>
            <person name="Thomas B.C."/>
            <person name="Banfield J.F."/>
            <person name="Relman D.A."/>
        </authorList>
    </citation>
    <scope>NUCLEOTIDE SEQUENCE [LARGE SCALE GENOMIC DNA]</scope>
    <source>
        <strain evidence="13">DOLJORAL78_50_517</strain>
    </source>
</reference>
<evidence type="ECO:0000256" key="10">
    <source>
        <dbReference type="ARBA" id="ARBA00030775"/>
    </source>
</evidence>
<comment type="similarity">
    <text evidence="9">Belongs to the GSP H family.</text>
</comment>
<feature type="domain" description="General secretion pathway GspH" evidence="12">
    <location>
        <begin position="57"/>
        <end position="153"/>
    </location>
</feature>
<dbReference type="InterPro" id="IPR045584">
    <property type="entry name" value="Pilin-like"/>
</dbReference>
<evidence type="ECO:0000256" key="9">
    <source>
        <dbReference type="ARBA" id="ARBA00025772"/>
    </source>
</evidence>
<evidence type="ECO:0000256" key="6">
    <source>
        <dbReference type="ARBA" id="ARBA00022692"/>
    </source>
</evidence>
<evidence type="ECO:0000256" key="11">
    <source>
        <dbReference type="SAM" id="Phobius"/>
    </source>
</evidence>
<name>A0A2G6PE28_9GAMM</name>
<keyword evidence="3" id="KW-1003">Cell membrane</keyword>
<keyword evidence="8 11" id="KW-0472">Membrane</keyword>
<evidence type="ECO:0000256" key="5">
    <source>
        <dbReference type="ARBA" id="ARBA00022519"/>
    </source>
</evidence>
<accession>A0A2G6PE28</accession>
<evidence type="ECO:0000313" key="13">
    <source>
        <dbReference type="EMBL" id="PIE82795.1"/>
    </source>
</evidence>
<evidence type="ECO:0000256" key="2">
    <source>
        <dbReference type="ARBA" id="ARBA00021549"/>
    </source>
</evidence>
<evidence type="ECO:0000313" key="14">
    <source>
        <dbReference type="Proteomes" id="UP000229278"/>
    </source>
</evidence>
<dbReference type="InterPro" id="IPR022346">
    <property type="entry name" value="T2SS_GspH"/>
</dbReference>
<keyword evidence="4" id="KW-0488">Methylation</keyword>
<proteinExistence type="inferred from homology"/>
<keyword evidence="7 11" id="KW-1133">Transmembrane helix</keyword>
<dbReference type="GO" id="GO:0015627">
    <property type="term" value="C:type II protein secretion system complex"/>
    <property type="evidence" value="ECO:0007669"/>
    <property type="project" value="InterPro"/>
</dbReference>
<dbReference type="SUPFAM" id="SSF54523">
    <property type="entry name" value="Pili subunits"/>
    <property type="match status" value="1"/>
</dbReference>
<dbReference type="AlphaFoldDB" id="A0A2G6PE28"/>
<evidence type="ECO:0000256" key="8">
    <source>
        <dbReference type="ARBA" id="ARBA00023136"/>
    </source>
</evidence>
<dbReference type="GO" id="GO:0015628">
    <property type="term" value="P:protein secretion by the type II secretion system"/>
    <property type="evidence" value="ECO:0007669"/>
    <property type="project" value="InterPro"/>
</dbReference>
<keyword evidence="6 11" id="KW-0812">Transmembrane</keyword>
<dbReference type="InterPro" id="IPR012902">
    <property type="entry name" value="N_methyl_site"/>
</dbReference>
<evidence type="ECO:0000256" key="1">
    <source>
        <dbReference type="ARBA" id="ARBA00004377"/>
    </source>
</evidence>
<evidence type="ECO:0000256" key="4">
    <source>
        <dbReference type="ARBA" id="ARBA00022481"/>
    </source>
</evidence>
<comment type="subcellular location">
    <subcellularLocation>
        <location evidence="1">Cell inner membrane</location>
        <topology evidence="1">Single-pass membrane protein</topology>
    </subcellularLocation>
</comment>
<comment type="caution">
    <text evidence="13">The sequence shown here is derived from an EMBL/GenBank/DDBJ whole genome shotgun (WGS) entry which is preliminary data.</text>
</comment>
<sequence length="166" mass="17710">MVVARVISRATATWAGAGQRGFTLLEILVVLVIAILLVNLVPPLLSGLSGSTELRGAARRLAAGLRSARNEAVTRQREAVLTLDLEKHHFTVSGDARQVTLPDHLTFKFYTAQSEVLDEKAGSIRFFPDGSSTGGHIIISGAAYGYRINVDWLTGMVAIVDQGGAP</sequence>
<dbReference type="GO" id="GO:0005886">
    <property type="term" value="C:plasma membrane"/>
    <property type="evidence" value="ECO:0007669"/>
    <property type="project" value="UniProtKB-SubCell"/>
</dbReference>
<protein>
    <recommendedName>
        <fullName evidence="2">Type II secretion system protein H</fullName>
    </recommendedName>
    <alternativeName>
        <fullName evidence="10">General secretion pathway protein H</fullName>
    </alternativeName>
</protein>
<organism evidence="13 14">
    <name type="scientific">Candidatus Contendibacter odensensis</name>
    <dbReference type="NCBI Taxonomy" id="1400860"/>
    <lineage>
        <taxon>Bacteria</taxon>
        <taxon>Pseudomonadati</taxon>
        <taxon>Pseudomonadota</taxon>
        <taxon>Gammaproteobacteria</taxon>
        <taxon>Candidatus Competibacteraceae</taxon>
        <taxon>Candidatus Contendibacter</taxon>
    </lineage>
</organism>
<evidence type="ECO:0000256" key="3">
    <source>
        <dbReference type="ARBA" id="ARBA00022475"/>
    </source>
</evidence>
<gene>
    <name evidence="13" type="primary">gspH</name>
    <name evidence="13" type="ORF">CSA09_05130</name>
</gene>
<dbReference type="Proteomes" id="UP000229278">
    <property type="component" value="Unassembled WGS sequence"/>
</dbReference>
<dbReference type="Pfam" id="PF07963">
    <property type="entry name" value="N_methyl"/>
    <property type="match status" value="1"/>
</dbReference>
<dbReference type="Pfam" id="PF12019">
    <property type="entry name" value="GspH"/>
    <property type="match status" value="1"/>
</dbReference>
<keyword evidence="5" id="KW-0997">Cell inner membrane</keyword>
<dbReference type="EMBL" id="PDTV01000012">
    <property type="protein sequence ID" value="PIE82795.1"/>
    <property type="molecule type" value="Genomic_DNA"/>
</dbReference>
<evidence type="ECO:0000259" key="12">
    <source>
        <dbReference type="Pfam" id="PF12019"/>
    </source>
</evidence>
<feature type="transmembrane region" description="Helical" evidence="11">
    <location>
        <begin position="21"/>
        <end position="41"/>
    </location>
</feature>
<evidence type="ECO:0000256" key="7">
    <source>
        <dbReference type="ARBA" id="ARBA00022989"/>
    </source>
</evidence>
<dbReference type="NCBIfam" id="TIGR02532">
    <property type="entry name" value="IV_pilin_GFxxxE"/>
    <property type="match status" value="1"/>
</dbReference>